<sequence length="97" mass="10959">MEAIAKFDLNASGEDELSFRAGDVLKILSSQEDWYKAELKSYEGYVPKSFIDLRIPSWFQEGVSRHQAENKLREKGVGSFIVRASQNSPGDFSISVR</sequence>
<keyword evidence="2" id="KW-1185">Reference proteome</keyword>
<gene>
    <name evidence="1" type="primary">GRAP2</name>
    <name evidence="1" type="ORF">K3G42_015528</name>
</gene>
<reference evidence="1" key="1">
    <citation type="submission" date="2021-08" db="EMBL/GenBank/DDBJ databases">
        <title>The first chromosome-level gecko genome reveals the dynamic sex chromosomes of Neotropical dwarf geckos (Sphaerodactylidae: Sphaerodactylus).</title>
        <authorList>
            <person name="Pinto B.J."/>
            <person name="Keating S.E."/>
            <person name="Gamble T."/>
        </authorList>
    </citation>
    <scope>NUCLEOTIDE SEQUENCE</scope>
    <source>
        <strain evidence="1">TG3544</strain>
    </source>
</reference>
<accession>A0ACB8FMY0</accession>
<dbReference type="EMBL" id="CM037619">
    <property type="protein sequence ID" value="KAH8006943.1"/>
    <property type="molecule type" value="Genomic_DNA"/>
</dbReference>
<comment type="caution">
    <text evidence="1">The sequence shown here is derived from an EMBL/GenBank/DDBJ whole genome shotgun (WGS) entry which is preliminary data.</text>
</comment>
<evidence type="ECO:0000313" key="1">
    <source>
        <dbReference type="EMBL" id="KAH8006943.1"/>
    </source>
</evidence>
<protein>
    <submittedName>
        <fullName evidence="1">GRB2- adapter protein 2</fullName>
    </submittedName>
</protein>
<dbReference type="Proteomes" id="UP000827872">
    <property type="component" value="Linkage Group LG06"/>
</dbReference>
<organism evidence="1 2">
    <name type="scientific">Sphaerodactylus townsendi</name>
    <dbReference type="NCBI Taxonomy" id="933632"/>
    <lineage>
        <taxon>Eukaryota</taxon>
        <taxon>Metazoa</taxon>
        <taxon>Chordata</taxon>
        <taxon>Craniata</taxon>
        <taxon>Vertebrata</taxon>
        <taxon>Euteleostomi</taxon>
        <taxon>Lepidosauria</taxon>
        <taxon>Squamata</taxon>
        <taxon>Bifurcata</taxon>
        <taxon>Gekkota</taxon>
        <taxon>Sphaerodactylidae</taxon>
        <taxon>Sphaerodactylus</taxon>
    </lineage>
</organism>
<evidence type="ECO:0000313" key="2">
    <source>
        <dbReference type="Proteomes" id="UP000827872"/>
    </source>
</evidence>
<proteinExistence type="predicted"/>
<name>A0ACB8FMY0_9SAUR</name>